<dbReference type="GO" id="GO:0016020">
    <property type="term" value="C:membrane"/>
    <property type="evidence" value="ECO:0007669"/>
    <property type="project" value="UniProtKB-SubCell"/>
</dbReference>
<keyword evidence="4 7" id="KW-0812">Transmembrane</keyword>
<evidence type="ECO:0000256" key="5">
    <source>
        <dbReference type="ARBA" id="ARBA00022989"/>
    </source>
</evidence>
<dbReference type="Pfam" id="PF13727">
    <property type="entry name" value="CoA_binding_3"/>
    <property type="match status" value="1"/>
</dbReference>
<dbReference type="AlphaFoldDB" id="A0A0C1LBK5"/>
<feature type="transmembrane region" description="Helical" evidence="7">
    <location>
        <begin position="267"/>
        <end position="289"/>
    </location>
</feature>
<dbReference type="STRING" id="1349421.OI18_20635"/>
<organism evidence="9 10">
    <name type="scientific">Flavihumibacter solisilvae</name>
    <dbReference type="NCBI Taxonomy" id="1349421"/>
    <lineage>
        <taxon>Bacteria</taxon>
        <taxon>Pseudomonadati</taxon>
        <taxon>Bacteroidota</taxon>
        <taxon>Chitinophagia</taxon>
        <taxon>Chitinophagales</taxon>
        <taxon>Chitinophagaceae</taxon>
        <taxon>Flavihumibacter</taxon>
    </lineage>
</organism>
<evidence type="ECO:0000256" key="7">
    <source>
        <dbReference type="SAM" id="Phobius"/>
    </source>
</evidence>
<keyword evidence="5 7" id="KW-1133">Transmembrane helix</keyword>
<proteinExistence type="inferred from homology"/>
<evidence type="ECO:0000313" key="10">
    <source>
        <dbReference type="Proteomes" id="UP000031408"/>
    </source>
</evidence>
<accession>A0A0C1LBK5</accession>
<comment type="subcellular location">
    <subcellularLocation>
        <location evidence="1">Membrane</location>
        <topology evidence="1">Multi-pass membrane protein</topology>
    </subcellularLocation>
</comment>
<dbReference type="NCBIfam" id="TIGR03025">
    <property type="entry name" value="EPS_sugtrans"/>
    <property type="match status" value="1"/>
</dbReference>
<feature type="transmembrane region" description="Helical" evidence="7">
    <location>
        <begin position="101"/>
        <end position="121"/>
    </location>
</feature>
<comment type="similarity">
    <text evidence="2">Belongs to the bacterial sugar transferase family.</text>
</comment>
<feature type="transmembrane region" description="Helical" evidence="7">
    <location>
        <begin position="67"/>
        <end position="89"/>
    </location>
</feature>
<feature type="domain" description="Bacterial sugar transferase" evidence="8">
    <location>
        <begin position="262"/>
        <end position="451"/>
    </location>
</feature>
<dbReference type="NCBIfam" id="TIGR03023">
    <property type="entry name" value="WcaJ_sugtrans"/>
    <property type="match status" value="1"/>
</dbReference>
<evidence type="ECO:0000259" key="8">
    <source>
        <dbReference type="Pfam" id="PF02397"/>
    </source>
</evidence>
<gene>
    <name evidence="9" type="ORF">OI18_20635</name>
</gene>
<evidence type="ECO:0000256" key="6">
    <source>
        <dbReference type="ARBA" id="ARBA00023136"/>
    </source>
</evidence>
<feature type="transmembrane region" description="Helical" evidence="7">
    <location>
        <begin position="37"/>
        <end position="55"/>
    </location>
</feature>
<dbReference type="EMBL" id="JSVC01000027">
    <property type="protein sequence ID" value="KIC92903.1"/>
    <property type="molecule type" value="Genomic_DNA"/>
</dbReference>
<protein>
    <recommendedName>
        <fullName evidence="8">Bacterial sugar transferase domain-containing protein</fullName>
    </recommendedName>
</protein>
<dbReference type="InterPro" id="IPR017473">
    <property type="entry name" value="Undecaprenyl-P_gluc_Ptfrase"/>
</dbReference>
<evidence type="ECO:0000313" key="9">
    <source>
        <dbReference type="EMBL" id="KIC92903.1"/>
    </source>
</evidence>
<evidence type="ECO:0000256" key="4">
    <source>
        <dbReference type="ARBA" id="ARBA00022692"/>
    </source>
</evidence>
<keyword evidence="10" id="KW-1185">Reference proteome</keyword>
<keyword evidence="6 7" id="KW-0472">Membrane</keyword>
<dbReference type="Pfam" id="PF02397">
    <property type="entry name" value="Bac_transf"/>
    <property type="match status" value="1"/>
</dbReference>
<evidence type="ECO:0000256" key="3">
    <source>
        <dbReference type="ARBA" id="ARBA00022679"/>
    </source>
</evidence>
<dbReference type="InterPro" id="IPR003362">
    <property type="entry name" value="Bact_transf"/>
</dbReference>
<evidence type="ECO:0000256" key="1">
    <source>
        <dbReference type="ARBA" id="ARBA00004141"/>
    </source>
</evidence>
<dbReference type="PANTHER" id="PTHR30576:SF0">
    <property type="entry name" value="UNDECAPRENYL-PHOSPHATE N-ACETYLGALACTOSAMINYL 1-PHOSPHATE TRANSFERASE-RELATED"/>
    <property type="match status" value="1"/>
</dbReference>
<sequence>MRGKITADLLLVALIFFAVRGNIIFISDTYSSHNLALVLMLMITWFFSGRIMGLYQDFRIKPFSMEWISFLKTQIVFSLLVSFLLFFVLQNYPFSRTQLVTYFALLFVFIPIQKVLIRIVYKRIRKSEILTRKVLIVGAGDNGMDFYKQYVKDKNYGYELTGFVDDVSNPLLNGQYLGKTSEINRVLAKHELDDIVVAMPITDDNVLEHIISAGEQQGKLVRIIPDYQRFGARKLHIDRLGSLPIITLRSLPLDVIDNKMLKRIFDVIFSFLVTVFVLSWLFPIIAILIKLSSKGPVLFKQERWGLNNKSIICYKFRTMVNTSRDTDEKGRYQQARKDDPRITRVGAFLRKTNLDEIPQFINVLLGSMSVVGPRPHPVPLNIQSRDSVENYMMRHWVKPGITGWAQVNGYRGETRKPHLMEKRVEFDLWYIENWTFWLDLQIILQTLVNMVKGDEQAF</sequence>
<dbReference type="Gene3D" id="3.40.50.720">
    <property type="entry name" value="NAD(P)-binding Rossmann-like Domain"/>
    <property type="match status" value="1"/>
</dbReference>
<dbReference type="PANTHER" id="PTHR30576">
    <property type="entry name" value="COLANIC BIOSYNTHESIS UDP-GLUCOSE LIPID CARRIER TRANSFERASE"/>
    <property type="match status" value="1"/>
</dbReference>
<name>A0A0C1LBK5_9BACT</name>
<dbReference type="InterPro" id="IPR017475">
    <property type="entry name" value="EPS_sugar_tfrase"/>
</dbReference>
<keyword evidence="3" id="KW-0808">Transferase</keyword>
<dbReference type="Proteomes" id="UP000031408">
    <property type="component" value="Unassembled WGS sequence"/>
</dbReference>
<comment type="caution">
    <text evidence="9">The sequence shown here is derived from an EMBL/GenBank/DDBJ whole genome shotgun (WGS) entry which is preliminary data.</text>
</comment>
<dbReference type="GO" id="GO:0016780">
    <property type="term" value="F:phosphotransferase activity, for other substituted phosphate groups"/>
    <property type="evidence" value="ECO:0007669"/>
    <property type="project" value="TreeGrafter"/>
</dbReference>
<reference evidence="9 10" key="1">
    <citation type="submission" date="2014-11" db="EMBL/GenBank/DDBJ databases">
        <title>Genome sequence of Flavihumibacter solisilvae 3-3.</title>
        <authorList>
            <person name="Zhou G."/>
            <person name="Li M."/>
            <person name="Wang G."/>
        </authorList>
    </citation>
    <scope>NUCLEOTIDE SEQUENCE [LARGE SCALE GENOMIC DNA]</scope>
    <source>
        <strain evidence="9 10">3-3</strain>
    </source>
</reference>
<evidence type="ECO:0000256" key="2">
    <source>
        <dbReference type="ARBA" id="ARBA00006464"/>
    </source>
</evidence>